<sequence>MNGSEVNIEVKNIDKEVAHTPISTLPQGVTFTLPLHFTLCPSVLIPTLHESAAWAMLHTVLSCRQPHHHVRGASPHSKKSRVLCITACVTGRCCLWESLAPPYRAKHVDAGKIMSMLAHNDFFGYKLPYLYVIPCRIYLNGILSHVEPVSHYLHVEPVSHYPHVEPVSHYPHVEPVSHYPHVEPLSHSPHVEPVSHCPRGASHYPHVEPVTHTHPRPVSHYVEPVSGASQSLPTRGASQSLPTRGATQPLPTQ</sequence>
<comment type="caution">
    <text evidence="2">The sequence shown here is derived from an EMBL/GenBank/DDBJ whole genome shotgun (WGS) entry which is preliminary data.</text>
</comment>
<dbReference type="Proteomes" id="UP000747542">
    <property type="component" value="Unassembled WGS sequence"/>
</dbReference>
<evidence type="ECO:0000256" key="1">
    <source>
        <dbReference type="SAM" id="MobiDB-lite"/>
    </source>
</evidence>
<evidence type="ECO:0000313" key="2">
    <source>
        <dbReference type="EMBL" id="KAG7172838.1"/>
    </source>
</evidence>
<name>A0A8J5N4M4_HOMAM</name>
<accession>A0A8J5N4M4</accession>
<dbReference type="EMBL" id="JAHLQT010010410">
    <property type="protein sequence ID" value="KAG7172838.1"/>
    <property type="molecule type" value="Genomic_DNA"/>
</dbReference>
<protein>
    <submittedName>
        <fullName evidence="2">Uncharacterized protein</fullName>
    </submittedName>
</protein>
<reference evidence="2" key="1">
    <citation type="journal article" date="2021" name="Sci. Adv.">
        <title>The American lobster genome reveals insights on longevity, neural, and immune adaptations.</title>
        <authorList>
            <person name="Polinski J.M."/>
            <person name="Zimin A.V."/>
            <person name="Clark K.F."/>
            <person name="Kohn A.B."/>
            <person name="Sadowski N."/>
            <person name="Timp W."/>
            <person name="Ptitsyn A."/>
            <person name="Khanna P."/>
            <person name="Romanova D.Y."/>
            <person name="Williams P."/>
            <person name="Greenwood S.J."/>
            <person name="Moroz L.L."/>
            <person name="Walt D.R."/>
            <person name="Bodnar A.G."/>
        </authorList>
    </citation>
    <scope>NUCLEOTIDE SEQUENCE</scope>
    <source>
        <strain evidence="2">GMGI-L3</strain>
    </source>
</reference>
<feature type="compositionally biased region" description="Polar residues" evidence="1">
    <location>
        <begin position="227"/>
        <end position="253"/>
    </location>
</feature>
<evidence type="ECO:0000313" key="3">
    <source>
        <dbReference type="Proteomes" id="UP000747542"/>
    </source>
</evidence>
<gene>
    <name evidence="2" type="ORF">Hamer_G022833</name>
</gene>
<feature type="region of interest" description="Disordered" evidence="1">
    <location>
        <begin position="188"/>
        <end position="253"/>
    </location>
</feature>
<proteinExistence type="predicted"/>
<organism evidence="2 3">
    <name type="scientific">Homarus americanus</name>
    <name type="common">American lobster</name>
    <dbReference type="NCBI Taxonomy" id="6706"/>
    <lineage>
        <taxon>Eukaryota</taxon>
        <taxon>Metazoa</taxon>
        <taxon>Ecdysozoa</taxon>
        <taxon>Arthropoda</taxon>
        <taxon>Crustacea</taxon>
        <taxon>Multicrustacea</taxon>
        <taxon>Malacostraca</taxon>
        <taxon>Eumalacostraca</taxon>
        <taxon>Eucarida</taxon>
        <taxon>Decapoda</taxon>
        <taxon>Pleocyemata</taxon>
        <taxon>Astacidea</taxon>
        <taxon>Nephropoidea</taxon>
        <taxon>Nephropidae</taxon>
        <taxon>Homarus</taxon>
    </lineage>
</organism>
<dbReference type="AlphaFoldDB" id="A0A8J5N4M4"/>
<keyword evidence="3" id="KW-1185">Reference proteome</keyword>